<feature type="compositionally biased region" description="Basic residues" evidence="1">
    <location>
        <begin position="88"/>
        <end position="107"/>
    </location>
</feature>
<dbReference type="EMBL" id="OX451738">
    <property type="protein sequence ID" value="CAI8604668.1"/>
    <property type="molecule type" value="Genomic_DNA"/>
</dbReference>
<evidence type="ECO:0000313" key="2">
    <source>
        <dbReference type="EMBL" id="CAI8604668.1"/>
    </source>
</evidence>
<feature type="region of interest" description="Disordered" evidence="1">
    <location>
        <begin position="72"/>
        <end position="107"/>
    </location>
</feature>
<reference evidence="2 3" key="1">
    <citation type="submission" date="2023-01" db="EMBL/GenBank/DDBJ databases">
        <authorList>
            <person name="Kreplak J."/>
        </authorList>
    </citation>
    <scope>NUCLEOTIDE SEQUENCE [LARGE SCALE GENOMIC DNA]</scope>
</reference>
<sequence length="107" mass="12500">MQFFTQPSSCVMCLLASNDSSLQTLLVFRIPSNWLENFKDQKPRITRMNATSEHLLLSETFIVSKETSHQMVKPSKEISSNFLPQTLKPKKKISKKKMKSNRRRKLR</sequence>
<keyword evidence="3" id="KW-1185">Reference proteome</keyword>
<evidence type="ECO:0000256" key="1">
    <source>
        <dbReference type="SAM" id="MobiDB-lite"/>
    </source>
</evidence>
<dbReference type="AlphaFoldDB" id="A0AAV1A4W4"/>
<name>A0AAV1A4W4_VICFA</name>
<dbReference type="Proteomes" id="UP001157006">
    <property type="component" value="Chromosome 3"/>
</dbReference>
<proteinExistence type="predicted"/>
<gene>
    <name evidence="2" type="ORF">VFH_III144880</name>
</gene>
<accession>A0AAV1A4W4</accession>
<organism evidence="2 3">
    <name type="scientific">Vicia faba</name>
    <name type="common">Broad bean</name>
    <name type="synonym">Faba vulgaris</name>
    <dbReference type="NCBI Taxonomy" id="3906"/>
    <lineage>
        <taxon>Eukaryota</taxon>
        <taxon>Viridiplantae</taxon>
        <taxon>Streptophyta</taxon>
        <taxon>Embryophyta</taxon>
        <taxon>Tracheophyta</taxon>
        <taxon>Spermatophyta</taxon>
        <taxon>Magnoliopsida</taxon>
        <taxon>eudicotyledons</taxon>
        <taxon>Gunneridae</taxon>
        <taxon>Pentapetalae</taxon>
        <taxon>rosids</taxon>
        <taxon>fabids</taxon>
        <taxon>Fabales</taxon>
        <taxon>Fabaceae</taxon>
        <taxon>Papilionoideae</taxon>
        <taxon>50 kb inversion clade</taxon>
        <taxon>NPAAA clade</taxon>
        <taxon>Hologalegina</taxon>
        <taxon>IRL clade</taxon>
        <taxon>Fabeae</taxon>
        <taxon>Vicia</taxon>
    </lineage>
</organism>
<protein>
    <submittedName>
        <fullName evidence="2">Uncharacterized protein</fullName>
    </submittedName>
</protein>
<evidence type="ECO:0000313" key="3">
    <source>
        <dbReference type="Proteomes" id="UP001157006"/>
    </source>
</evidence>